<evidence type="ECO:0000313" key="1">
    <source>
        <dbReference type="EMBL" id="QEG39667.1"/>
    </source>
</evidence>
<dbReference type="RefSeq" id="WP_068133301.1">
    <property type="nucleotide sequence ID" value="NZ_CP042914.1"/>
</dbReference>
<reference evidence="1 2" key="1">
    <citation type="submission" date="2019-08" db="EMBL/GenBank/DDBJ databases">
        <title>Deep-cultivation of Planctomycetes and their phenomic and genomic characterization uncovers novel biology.</title>
        <authorList>
            <person name="Wiegand S."/>
            <person name="Jogler M."/>
            <person name="Boedeker C."/>
            <person name="Pinto D."/>
            <person name="Vollmers J."/>
            <person name="Rivas-Marin E."/>
            <person name="Kohn T."/>
            <person name="Peeters S.H."/>
            <person name="Heuer A."/>
            <person name="Rast P."/>
            <person name="Oberbeckmann S."/>
            <person name="Bunk B."/>
            <person name="Jeske O."/>
            <person name="Meyerdierks A."/>
            <person name="Storesund J.E."/>
            <person name="Kallscheuer N."/>
            <person name="Luecker S."/>
            <person name="Lage O.M."/>
            <person name="Pohl T."/>
            <person name="Merkel B.J."/>
            <person name="Hornburger P."/>
            <person name="Mueller R.-W."/>
            <person name="Bruemmer F."/>
            <person name="Labrenz M."/>
            <person name="Spormann A.M."/>
            <person name="Op den Camp H."/>
            <person name="Overmann J."/>
            <person name="Amann R."/>
            <person name="Jetten M.S.M."/>
            <person name="Mascher T."/>
            <person name="Medema M.H."/>
            <person name="Devos D.P."/>
            <person name="Kaster A.-K."/>
            <person name="Ovreas L."/>
            <person name="Rohde M."/>
            <person name="Galperin M.Y."/>
            <person name="Jogler C."/>
        </authorList>
    </citation>
    <scope>NUCLEOTIDE SEQUENCE [LARGE SCALE GENOMIC DNA]</scope>
    <source>
        <strain evidence="1 2">UC8</strain>
    </source>
</reference>
<dbReference type="KEGG" id="rul:UC8_16630"/>
<organism evidence="1 2">
    <name type="scientific">Roseimaritima ulvae</name>
    <dbReference type="NCBI Taxonomy" id="980254"/>
    <lineage>
        <taxon>Bacteria</taxon>
        <taxon>Pseudomonadati</taxon>
        <taxon>Planctomycetota</taxon>
        <taxon>Planctomycetia</taxon>
        <taxon>Pirellulales</taxon>
        <taxon>Pirellulaceae</taxon>
        <taxon>Roseimaritima</taxon>
    </lineage>
</organism>
<dbReference type="Proteomes" id="UP000325286">
    <property type="component" value="Chromosome"/>
</dbReference>
<name>A0A5B9QKN1_9BACT</name>
<dbReference type="EMBL" id="CP042914">
    <property type="protein sequence ID" value="QEG39667.1"/>
    <property type="molecule type" value="Genomic_DNA"/>
</dbReference>
<evidence type="ECO:0000313" key="2">
    <source>
        <dbReference type="Proteomes" id="UP000325286"/>
    </source>
</evidence>
<dbReference type="OrthoDB" id="291863at2"/>
<proteinExistence type="predicted"/>
<dbReference type="AlphaFoldDB" id="A0A5B9QKN1"/>
<protein>
    <submittedName>
        <fullName evidence="1">Uncharacterized protein</fullName>
    </submittedName>
</protein>
<sequence>MQIESMSSAAARLHGRRVQSQRELQNVFADVLAASGQAGFLSAEPTGTDVASHEQISETWQTWLETDGYTRYRNMESPSETWDAFNHLMLEALDANAYAAPQAFLTQLDSSQLSTIQHIHHLAEPIAVDQLNMEGSLNLLLPPPAQVDLNNDGLTQSGAAQTIRFPDSRTPRAAADAWYEATASLTPAERSLRELQMKTDVLFANIHLDADGRFSHRSEPGDADWVNPMADPNYSYVSKTRDILESIEYFKNQTPPEQYARDRQFWSEFQSALRKQGAR</sequence>
<accession>A0A5B9QKN1</accession>
<keyword evidence="2" id="KW-1185">Reference proteome</keyword>
<gene>
    <name evidence="1" type="ORF">UC8_16630</name>
</gene>